<accession>A0A7S0HSN5</accession>
<feature type="signal peptide" evidence="7">
    <location>
        <begin position="1"/>
        <end position="28"/>
    </location>
</feature>
<evidence type="ECO:0000256" key="7">
    <source>
        <dbReference type="SAM" id="SignalP"/>
    </source>
</evidence>
<keyword evidence="3 6" id="KW-0808">Transferase</keyword>
<sequence length="409" mass="46052">MARVSTLHPPAAWKLAVLFLCHIHSCEIALIGTDGVVGGRAVTAARSLRLLQRLRGGFDEDELDKLIQEAYSVDSMHMVSHPAKRGFGSYSTRDSSAYKRPRFTGNASKSSSTIRHRAQEGRARSFTLYSNLDAKYQVQTSSRLNSTALKASKPAFNNRPDNFTAVKGNFNSYYGYRRANAVNSSIGKVLRPGVWSDPRLDVLQSHFFQGKTCLDIGCNSGYLTMSIAYMFQCKSMIGIDCDASLIQHAKKVKKNIKWDFEKEGRNKCPVYFHHEDFIASDHFKEAKYDVITCFSVTKWVHLVYGDEGIKKMFSKCHDLLQDDGILILEPQPWRSYHNKRKVSAEIEEMYKNISIRPSQFVNETLPAAGFVVEDLGAPDGMSVGFTRHIYLCRKNKTVAERPDGMTGKS</sequence>
<dbReference type="AlphaFoldDB" id="A0A7S0HSN5"/>
<feature type="chain" id="PRO_5030738884" description="RNA methyltransferase" evidence="7">
    <location>
        <begin position="29"/>
        <end position="409"/>
    </location>
</feature>
<gene>
    <name evidence="9" type="ORF">HPHI1048_LOCUS18103</name>
</gene>
<evidence type="ECO:0000256" key="2">
    <source>
        <dbReference type="ARBA" id="ARBA00022603"/>
    </source>
</evidence>
<keyword evidence="4 5" id="KW-0949">S-adenosyl-L-methionine</keyword>
<evidence type="ECO:0000256" key="5">
    <source>
        <dbReference type="PROSITE-ProRule" id="PRU00848"/>
    </source>
</evidence>
<dbReference type="GO" id="GO:0008171">
    <property type="term" value="F:O-methyltransferase activity"/>
    <property type="evidence" value="ECO:0007669"/>
    <property type="project" value="UniProtKB-UniRule"/>
</dbReference>
<dbReference type="PROSITE" id="PS51515">
    <property type="entry name" value="BIN3_SAM"/>
    <property type="match status" value="1"/>
</dbReference>
<dbReference type="GO" id="GO:0040031">
    <property type="term" value="P:snRNA modification"/>
    <property type="evidence" value="ECO:0007669"/>
    <property type="project" value="TreeGrafter"/>
</dbReference>
<dbReference type="GO" id="GO:0008173">
    <property type="term" value="F:RNA methyltransferase activity"/>
    <property type="evidence" value="ECO:0007669"/>
    <property type="project" value="UniProtKB-UniRule"/>
</dbReference>
<feature type="domain" description="Bin3-type SAM" evidence="8">
    <location>
        <begin position="197"/>
        <end position="397"/>
    </location>
</feature>
<evidence type="ECO:0000256" key="6">
    <source>
        <dbReference type="RuleBase" id="RU367087"/>
    </source>
</evidence>
<dbReference type="Pfam" id="PF01135">
    <property type="entry name" value="PCMT"/>
    <property type="match status" value="1"/>
</dbReference>
<dbReference type="InterPro" id="IPR039772">
    <property type="entry name" value="Bin3-like"/>
</dbReference>
<organism evidence="9">
    <name type="scientific">Hanusia phi</name>
    <dbReference type="NCBI Taxonomy" id="3032"/>
    <lineage>
        <taxon>Eukaryota</taxon>
        <taxon>Cryptophyceae</taxon>
        <taxon>Pyrenomonadales</taxon>
        <taxon>Geminigeraceae</taxon>
        <taxon>Hanusia</taxon>
    </lineage>
</organism>
<dbReference type="PANTHER" id="PTHR12315:SF0">
    <property type="entry name" value="7SK SNRNA METHYLPHOSPHATE CAPPING ENZYME"/>
    <property type="match status" value="1"/>
</dbReference>
<dbReference type="Gene3D" id="3.40.50.150">
    <property type="entry name" value="Vaccinia Virus protein VP39"/>
    <property type="match status" value="1"/>
</dbReference>
<name>A0A7S0HSN5_9CRYP</name>
<dbReference type="CDD" id="cd02440">
    <property type="entry name" value="AdoMet_MTases"/>
    <property type="match status" value="1"/>
</dbReference>
<dbReference type="GO" id="GO:0032259">
    <property type="term" value="P:methylation"/>
    <property type="evidence" value="ECO:0007669"/>
    <property type="project" value="UniProtKB-KW"/>
</dbReference>
<dbReference type="InterPro" id="IPR029063">
    <property type="entry name" value="SAM-dependent_MTases_sf"/>
</dbReference>
<dbReference type="InterPro" id="IPR010675">
    <property type="entry name" value="Bin3_C"/>
</dbReference>
<reference evidence="9" key="1">
    <citation type="submission" date="2021-01" db="EMBL/GenBank/DDBJ databases">
        <authorList>
            <person name="Corre E."/>
            <person name="Pelletier E."/>
            <person name="Niang G."/>
            <person name="Scheremetjew M."/>
            <person name="Finn R."/>
            <person name="Kale V."/>
            <person name="Holt S."/>
            <person name="Cochrane G."/>
            <person name="Meng A."/>
            <person name="Brown T."/>
            <person name="Cohen L."/>
        </authorList>
    </citation>
    <scope>NUCLEOTIDE SEQUENCE</scope>
    <source>
        <strain evidence="9">CCMP325</strain>
    </source>
</reference>
<protein>
    <recommendedName>
        <fullName evidence="6">RNA methyltransferase</fullName>
        <ecNumber evidence="6">2.1.1.-</ecNumber>
    </recommendedName>
</protein>
<keyword evidence="2 6" id="KW-0489">Methyltransferase</keyword>
<evidence type="ECO:0000256" key="1">
    <source>
        <dbReference type="ARBA" id="ARBA00008361"/>
    </source>
</evidence>
<dbReference type="InterPro" id="IPR024160">
    <property type="entry name" value="BIN3_SAM-bd_dom"/>
</dbReference>
<dbReference type="SUPFAM" id="SSF53335">
    <property type="entry name" value="S-adenosyl-L-methionine-dependent methyltransferases"/>
    <property type="match status" value="1"/>
</dbReference>
<comment type="similarity">
    <text evidence="1 6">Belongs to the methyltransferase superfamily.</text>
</comment>
<dbReference type="EC" id="2.1.1.-" evidence="6"/>
<dbReference type="EMBL" id="HBEO01026898">
    <property type="protein sequence ID" value="CAD8498207.1"/>
    <property type="molecule type" value="Transcribed_RNA"/>
</dbReference>
<evidence type="ECO:0000259" key="8">
    <source>
        <dbReference type="PROSITE" id="PS51515"/>
    </source>
</evidence>
<evidence type="ECO:0000313" key="9">
    <source>
        <dbReference type="EMBL" id="CAD8498207.1"/>
    </source>
</evidence>
<dbReference type="PANTHER" id="PTHR12315">
    <property type="entry name" value="BICOID-INTERACTING PROTEIN RELATED"/>
    <property type="match status" value="1"/>
</dbReference>
<evidence type="ECO:0000256" key="3">
    <source>
        <dbReference type="ARBA" id="ARBA00022679"/>
    </source>
</evidence>
<proteinExistence type="inferred from homology"/>
<keyword evidence="7" id="KW-0732">Signal</keyword>
<evidence type="ECO:0000256" key="4">
    <source>
        <dbReference type="ARBA" id="ARBA00022691"/>
    </source>
</evidence>
<dbReference type="Pfam" id="PF06859">
    <property type="entry name" value="Bin3"/>
    <property type="match status" value="1"/>
</dbReference>
<dbReference type="GO" id="GO:0017069">
    <property type="term" value="F:snRNA binding"/>
    <property type="evidence" value="ECO:0007669"/>
    <property type="project" value="TreeGrafter"/>
</dbReference>